<evidence type="ECO:0000313" key="1">
    <source>
        <dbReference type="EMBL" id="NDL56111.1"/>
    </source>
</evidence>
<name>A0A7K3LYJ3_9ACTN</name>
<organism evidence="1 2">
    <name type="scientific">Phytoactinopolyspora mesophila</name>
    <dbReference type="NCBI Taxonomy" id="2650750"/>
    <lineage>
        <taxon>Bacteria</taxon>
        <taxon>Bacillati</taxon>
        <taxon>Actinomycetota</taxon>
        <taxon>Actinomycetes</taxon>
        <taxon>Jiangellales</taxon>
        <taxon>Jiangellaceae</taxon>
        <taxon>Phytoactinopolyspora</taxon>
    </lineage>
</organism>
<dbReference type="PANTHER" id="PTHR18901:SF38">
    <property type="entry name" value="PSEUDOURIDINE-5'-PHOSPHATASE"/>
    <property type="match status" value="1"/>
</dbReference>
<keyword evidence="1" id="KW-0378">Hydrolase</keyword>
<dbReference type="InterPro" id="IPR041492">
    <property type="entry name" value="HAD_2"/>
</dbReference>
<dbReference type="GO" id="GO:0016787">
    <property type="term" value="F:hydrolase activity"/>
    <property type="evidence" value="ECO:0007669"/>
    <property type="project" value="UniProtKB-KW"/>
</dbReference>
<dbReference type="PANTHER" id="PTHR18901">
    <property type="entry name" value="2-DEOXYGLUCOSE-6-PHOSPHATE PHOSPHATASE 2"/>
    <property type="match status" value="1"/>
</dbReference>
<dbReference type="Pfam" id="PF13419">
    <property type="entry name" value="HAD_2"/>
    <property type="match status" value="1"/>
</dbReference>
<accession>A0A7K3LYJ3</accession>
<dbReference type="InterPro" id="IPR023214">
    <property type="entry name" value="HAD_sf"/>
</dbReference>
<dbReference type="EMBL" id="WLZY01000001">
    <property type="protein sequence ID" value="NDL56111.1"/>
    <property type="molecule type" value="Genomic_DNA"/>
</dbReference>
<dbReference type="InterPro" id="IPR006439">
    <property type="entry name" value="HAD-SF_hydro_IA"/>
</dbReference>
<gene>
    <name evidence="1" type="ORF">F7O44_03380</name>
</gene>
<protein>
    <submittedName>
        <fullName evidence="1">HAD-IA family hydrolase</fullName>
    </submittedName>
</protein>
<proteinExistence type="predicted"/>
<dbReference type="Proteomes" id="UP000460435">
    <property type="component" value="Unassembled WGS sequence"/>
</dbReference>
<dbReference type="AlphaFoldDB" id="A0A7K3LYJ3"/>
<reference evidence="1 2" key="1">
    <citation type="submission" date="2019-11" db="EMBL/GenBank/DDBJ databases">
        <authorList>
            <person name="Li X.-J."/>
            <person name="Feng X.-M."/>
        </authorList>
    </citation>
    <scope>NUCLEOTIDE SEQUENCE [LARGE SCALE GENOMIC DNA]</scope>
    <source>
        <strain evidence="1 2">XMNu-373</strain>
    </source>
</reference>
<dbReference type="InterPro" id="IPR023198">
    <property type="entry name" value="PGP-like_dom2"/>
</dbReference>
<dbReference type="NCBIfam" id="TIGR01509">
    <property type="entry name" value="HAD-SF-IA-v3"/>
    <property type="match status" value="1"/>
</dbReference>
<comment type="caution">
    <text evidence="1">The sequence shown here is derived from an EMBL/GenBank/DDBJ whole genome shotgun (WGS) entry which is preliminary data.</text>
</comment>
<dbReference type="Gene3D" id="3.40.50.1000">
    <property type="entry name" value="HAD superfamily/HAD-like"/>
    <property type="match status" value="1"/>
</dbReference>
<dbReference type="SUPFAM" id="SSF56784">
    <property type="entry name" value="HAD-like"/>
    <property type="match status" value="1"/>
</dbReference>
<keyword evidence="2" id="KW-1185">Reference proteome</keyword>
<dbReference type="InterPro" id="IPR036412">
    <property type="entry name" value="HAD-like_sf"/>
</dbReference>
<evidence type="ECO:0000313" key="2">
    <source>
        <dbReference type="Proteomes" id="UP000460435"/>
    </source>
</evidence>
<sequence>MDGTIVDTEPLWIAAEQDLVKSHGGVWTEADSLALVGSELLKAGEYIRNKAGLPITAAEVVDRLLSEVLAGVKQGVEWRPGAVELLSQLSAAGVPCALVTMSYRVLADAVISQLPSDTFAAVITGDSVSKGKPHPEPYLAAAAELGVSPADCVVIEDSPTGVASGIAAGMPVLGVPNTVGLEPRPGLALVETLAGIDPAGLVAAFGAGPAGR</sequence>
<dbReference type="Gene3D" id="1.10.150.240">
    <property type="entry name" value="Putative phosphatase, domain 2"/>
    <property type="match status" value="1"/>
</dbReference>
<dbReference type="CDD" id="cd07505">
    <property type="entry name" value="HAD_BPGM-like"/>
    <property type="match status" value="1"/>
</dbReference>